<feature type="chain" id="PRO_5032474213" evidence="1">
    <location>
        <begin position="23"/>
        <end position="158"/>
    </location>
</feature>
<proteinExistence type="predicted"/>
<comment type="caution">
    <text evidence="2">The sequence shown here is derived from an EMBL/GenBank/DDBJ whole genome shotgun (WGS) entry which is preliminary data.</text>
</comment>
<dbReference type="OrthoDB" id="622488at2759"/>
<dbReference type="Pfam" id="PF04398">
    <property type="entry name" value="DUF538"/>
    <property type="match status" value="1"/>
</dbReference>
<dbReference type="Proteomes" id="UP000652761">
    <property type="component" value="Unassembled WGS sequence"/>
</dbReference>
<evidence type="ECO:0000313" key="3">
    <source>
        <dbReference type="Proteomes" id="UP000652761"/>
    </source>
</evidence>
<dbReference type="InterPro" id="IPR036758">
    <property type="entry name" value="At5g01610-like"/>
</dbReference>
<sequence>MPTTTCHHLLLFSLLIFVLHLGEPMESTSRLDPNSEAHDLLPKFGLPKGLLPDNVVRYAVSGDGKFTVELSEPCYAQFSELVSFDKTVKGKMTYGVVSDLSGIHVKKFVFWFPIVRVDAGKGDGTILFDTGSISERHPASEFQDIRSCKSKAAAAADA</sequence>
<dbReference type="InterPro" id="IPR007493">
    <property type="entry name" value="DUF538"/>
</dbReference>
<dbReference type="Gene3D" id="2.30.240.10">
    <property type="entry name" value="At5g01610-like"/>
    <property type="match status" value="1"/>
</dbReference>
<dbReference type="PANTHER" id="PTHR31676">
    <property type="entry name" value="T31J12.3 PROTEIN-RELATED"/>
    <property type="match status" value="1"/>
</dbReference>
<evidence type="ECO:0000313" key="2">
    <source>
        <dbReference type="EMBL" id="MQM01961.1"/>
    </source>
</evidence>
<gene>
    <name evidence="2" type="ORF">Taro_034720</name>
</gene>
<dbReference type="AlphaFoldDB" id="A0A843W8F0"/>
<name>A0A843W8F0_COLES</name>
<protein>
    <submittedName>
        <fullName evidence="2">Uncharacterized protein</fullName>
    </submittedName>
</protein>
<organism evidence="2 3">
    <name type="scientific">Colocasia esculenta</name>
    <name type="common">Wild taro</name>
    <name type="synonym">Arum esculentum</name>
    <dbReference type="NCBI Taxonomy" id="4460"/>
    <lineage>
        <taxon>Eukaryota</taxon>
        <taxon>Viridiplantae</taxon>
        <taxon>Streptophyta</taxon>
        <taxon>Embryophyta</taxon>
        <taxon>Tracheophyta</taxon>
        <taxon>Spermatophyta</taxon>
        <taxon>Magnoliopsida</taxon>
        <taxon>Liliopsida</taxon>
        <taxon>Araceae</taxon>
        <taxon>Aroideae</taxon>
        <taxon>Colocasieae</taxon>
        <taxon>Colocasia</taxon>
    </lineage>
</organism>
<evidence type="ECO:0000256" key="1">
    <source>
        <dbReference type="SAM" id="SignalP"/>
    </source>
</evidence>
<feature type="signal peptide" evidence="1">
    <location>
        <begin position="1"/>
        <end position="22"/>
    </location>
</feature>
<dbReference type="EMBL" id="NMUH01002763">
    <property type="protein sequence ID" value="MQM01961.1"/>
    <property type="molecule type" value="Genomic_DNA"/>
</dbReference>
<keyword evidence="3" id="KW-1185">Reference proteome</keyword>
<dbReference type="SUPFAM" id="SSF141562">
    <property type="entry name" value="At5g01610-like"/>
    <property type="match status" value="1"/>
</dbReference>
<reference evidence="2" key="1">
    <citation type="submission" date="2017-07" db="EMBL/GenBank/DDBJ databases">
        <title>Taro Niue Genome Assembly and Annotation.</title>
        <authorList>
            <person name="Atibalentja N."/>
            <person name="Keating K."/>
            <person name="Fields C.J."/>
        </authorList>
    </citation>
    <scope>NUCLEOTIDE SEQUENCE</scope>
    <source>
        <strain evidence="2">Niue_2</strain>
        <tissue evidence="2">Leaf</tissue>
    </source>
</reference>
<dbReference type="PANTHER" id="PTHR31676:SF96">
    <property type="entry name" value="EXPRESSED PROTEIN"/>
    <property type="match status" value="1"/>
</dbReference>
<accession>A0A843W8F0</accession>
<keyword evidence="1" id="KW-0732">Signal</keyword>